<dbReference type="PANTHER" id="PTHR36180:SF2">
    <property type="entry name" value="BRO FAMILY PROTEIN"/>
    <property type="match status" value="1"/>
</dbReference>
<dbReference type="PROSITE" id="PS51750">
    <property type="entry name" value="BRO_N"/>
    <property type="match status" value="1"/>
</dbReference>
<keyword evidence="3" id="KW-1185">Reference proteome</keyword>
<name>A0A6G7XIB2_9MICO</name>
<sequence length="249" mass="27498">MNAVETFNFEGWDVRHVVIDGETWFVARDIAQVLGYADVANAIKQHCKGVAKHHPLQTKGGVQQARVIGEADVMRLIVSSKLPAAVQFERWLFEKVLPEIRRTGSYGVQHQVPQSFAEALALAARVEAERAELEAKVVEDAPKVLFADSVAASKSTILVGELAKILRGNGVDIGQNRLFEVLRDEGYLIRRAGSDRNMPTQYAMELGLFEIKETAVTHSDGHVTISKTPKVTGKGQQYFVNRYAEKAVA</sequence>
<dbReference type="PANTHER" id="PTHR36180">
    <property type="entry name" value="DNA-BINDING PROTEIN-RELATED-RELATED"/>
    <property type="match status" value="1"/>
</dbReference>
<dbReference type="Proteomes" id="UP000502677">
    <property type="component" value="Chromosome"/>
</dbReference>
<dbReference type="RefSeq" id="WP_166292451.1">
    <property type="nucleotide sequence ID" value="NZ_CP049863.1"/>
</dbReference>
<gene>
    <name evidence="2" type="ORF">G7068_13585</name>
</gene>
<protein>
    <submittedName>
        <fullName evidence="2">Phage antirepressor Ant</fullName>
    </submittedName>
</protein>
<dbReference type="EMBL" id="CP049863">
    <property type="protein sequence ID" value="QIK64111.1"/>
    <property type="molecule type" value="Genomic_DNA"/>
</dbReference>
<dbReference type="SMART" id="SM01040">
    <property type="entry name" value="Bro-N"/>
    <property type="match status" value="1"/>
</dbReference>
<dbReference type="Pfam" id="PF02498">
    <property type="entry name" value="Bro-N"/>
    <property type="match status" value="1"/>
</dbReference>
<proteinExistence type="predicted"/>
<dbReference type="InterPro" id="IPR003497">
    <property type="entry name" value="BRO_N_domain"/>
</dbReference>
<feature type="domain" description="Bro-N" evidence="1">
    <location>
        <begin position="1"/>
        <end position="104"/>
    </location>
</feature>
<evidence type="ECO:0000313" key="2">
    <source>
        <dbReference type="EMBL" id="QIK64111.1"/>
    </source>
</evidence>
<organism evidence="2 3">
    <name type="scientific">Leucobacter viscericola</name>
    <dbReference type="NCBI Taxonomy" id="2714935"/>
    <lineage>
        <taxon>Bacteria</taxon>
        <taxon>Bacillati</taxon>
        <taxon>Actinomycetota</taxon>
        <taxon>Actinomycetes</taxon>
        <taxon>Micrococcales</taxon>
        <taxon>Microbacteriaceae</taxon>
        <taxon>Leucobacter</taxon>
    </lineage>
</organism>
<dbReference type="KEGG" id="lvi:G7068_13585"/>
<evidence type="ECO:0000313" key="3">
    <source>
        <dbReference type="Proteomes" id="UP000502677"/>
    </source>
</evidence>
<reference evidence="2 3" key="1">
    <citation type="submission" date="2020-03" db="EMBL/GenBank/DDBJ databases">
        <title>Leucobacter sp. nov., isolated from beetles.</title>
        <authorList>
            <person name="Hyun D.-W."/>
            <person name="Bae J.-W."/>
        </authorList>
    </citation>
    <scope>NUCLEOTIDE SEQUENCE [LARGE SCALE GENOMIC DNA]</scope>
    <source>
        <strain evidence="2 3">HDW9C</strain>
    </source>
</reference>
<evidence type="ECO:0000259" key="1">
    <source>
        <dbReference type="PROSITE" id="PS51750"/>
    </source>
</evidence>
<dbReference type="AlphaFoldDB" id="A0A6G7XIB2"/>
<dbReference type="InterPro" id="IPR005039">
    <property type="entry name" value="Ant_C"/>
</dbReference>
<accession>A0A6G7XIB2</accession>
<dbReference type="GO" id="GO:0003677">
    <property type="term" value="F:DNA binding"/>
    <property type="evidence" value="ECO:0007669"/>
    <property type="project" value="InterPro"/>
</dbReference>
<dbReference type="Pfam" id="PF03374">
    <property type="entry name" value="ANT"/>
    <property type="match status" value="1"/>
</dbReference>